<evidence type="ECO:0000256" key="9">
    <source>
        <dbReference type="ARBA" id="ARBA00023136"/>
    </source>
</evidence>
<dbReference type="InterPro" id="IPR027417">
    <property type="entry name" value="P-loop_NTPase"/>
</dbReference>
<feature type="domain" description="ABC transporter" evidence="11">
    <location>
        <begin position="5"/>
        <end position="243"/>
    </location>
</feature>
<dbReference type="HOGENOM" id="CLU_000604_86_7_9"/>
<dbReference type="GO" id="GO:0016887">
    <property type="term" value="F:ATP hydrolysis activity"/>
    <property type="evidence" value="ECO:0007669"/>
    <property type="project" value="InterPro"/>
</dbReference>
<dbReference type="GO" id="GO:0042626">
    <property type="term" value="F:ATPase-coupled transmembrane transporter activity"/>
    <property type="evidence" value="ECO:0007669"/>
    <property type="project" value="TreeGrafter"/>
</dbReference>
<keyword evidence="6" id="KW-0547">Nucleotide-binding</keyword>
<evidence type="ECO:0000259" key="11">
    <source>
        <dbReference type="PROSITE" id="PS50893"/>
    </source>
</evidence>
<dbReference type="InterPro" id="IPR050095">
    <property type="entry name" value="ECF_ABC_transporter_ATP-bd"/>
</dbReference>
<keyword evidence="9" id="KW-0472">Membrane</keyword>
<evidence type="ECO:0000313" key="12">
    <source>
        <dbReference type="EMBL" id="ESL02712.1"/>
    </source>
</evidence>
<evidence type="ECO:0000256" key="5">
    <source>
        <dbReference type="ARBA" id="ARBA00022737"/>
    </source>
</evidence>
<organism evidence="12 13">
    <name type="scientific">Catonella morbi ATCC 51271</name>
    <dbReference type="NCBI Taxonomy" id="592026"/>
    <lineage>
        <taxon>Bacteria</taxon>
        <taxon>Bacillati</taxon>
        <taxon>Bacillota</taxon>
        <taxon>Clostridia</taxon>
        <taxon>Lachnospirales</taxon>
        <taxon>Lachnospiraceae</taxon>
        <taxon>Catonella</taxon>
    </lineage>
</organism>
<keyword evidence="3" id="KW-0813">Transport</keyword>
<evidence type="ECO:0000256" key="3">
    <source>
        <dbReference type="ARBA" id="ARBA00022448"/>
    </source>
</evidence>
<keyword evidence="8" id="KW-1278">Translocase</keyword>
<dbReference type="CDD" id="cd03225">
    <property type="entry name" value="ABC_cobalt_CbiO_domain1"/>
    <property type="match status" value="1"/>
</dbReference>
<dbReference type="OrthoDB" id="501320at2"/>
<dbReference type="PROSITE" id="PS50893">
    <property type="entry name" value="ABC_TRANSPORTER_2"/>
    <property type="match status" value="2"/>
</dbReference>
<dbReference type="SMART" id="SM00382">
    <property type="entry name" value="AAA"/>
    <property type="match status" value="2"/>
</dbReference>
<comment type="function">
    <text evidence="10">Probably part of an ABC transporter complex. Responsible for energy coupling to the transport system.</text>
</comment>
<dbReference type="PROSITE" id="PS00211">
    <property type="entry name" value="ABC_TRANSPORTER_1"/>
    <property type="match status" value="2"/>
</dbReference>
<dbReference type="Gene3D" id="3.40.50.300">
    <property type="entry name" value="P-loop containing nucleotide triphosphate hydrolases"/>
    <property type="match status" value="2"/>
</dbReference>
<keyword evidence="13" id="KW-1185">Reference proteome</keyword>
<proteinExistence type="inferred from homology"/>
<comment type="similarity">
    <text evidence="2">Belongs to the ABC transporter superfamily.</text>
</comment>
<dbReference type="PROSITE" id="PS00675">
    <property type="entry name" value="SIGMA54_INTERACT_1"/>
    <property type="match status" value="1"/>
</dbReference>
<gene>
    <name evidence="12" type="ORF">GCWU0000282_001582</name>
</gene>
<dbReference type="Pfam" id="PF00005">
    <property type="entry name" value="ABC_tran"/>
    <property type="match status" value="2"/>
</dbReference>
<evidence type="ECO:0000256" key="2">
    <source>
        <dbReference type="ARBA" id="ARBA00005417"/>
    </source>
</evidence>
<dbReference type="InterPro" id="IPR015856">
    <property type="entry name" value="ABC_transpr_CbiO/EcfA_su"/>
</dbReference>
<dbReference type="InterPro" id="IPR025662">
    <property type="entry name" value="Sigma_54_int_dom_ATP-bd_1"/>
</dbReference>
<evidence type="ECO:0000256" key="10">
    <source>
        <dbReference type="ARBA" id="ARBA00025157"/>
    </source>
</evidence>
<dbReference type="InterPro" id="IPR017871">
    <property type="entry name" value="ABC_transporter-like_CS"/>
</dbReference>
<sequence>MEDMIRAEKLTFNYEQSDDGIKDIDFSVKDSEVILLAGDSGSGKSTLLKCLNGLIPETVEGSLEGNLYFEDKKYSELRMFELNEKIGSVFQNPRSQFFTTNSTAELVFPMENYGYTKKLMDERLEALTEKFGLNSLLNRNIFEISSGERQLLALASAMALNQKVVIFDEPSANLDYGNAMKLGKIISGMKKSGITVIVADHRFYYLKGLIDRVFLIEDGRLSQFDSEEEFKKSKYDTRSFDLFALDLPVPEKSINTEEIAGLKNVSYKNILTDISLELKKGEVSVLVGNNGVGKTTLAKLLCKTVKPDNGEVSVDELPFYIMQDPDFQLFGTSVYNELALVNDNEEAIAETLKYLGLYDYKDKHPFDLSGGQKQRLQIGMAMLCDKPLIIFDEPTSGLDIVSMKKVAKETVRLKENAAVLVISHDYEFIRNVANRIIYLKNGKVHEDFELTDNALCKLNNIFNNMEEEKDEERF</sequence>
<dbReference type="GO" id="GO:0005524">
    <property type="term" value="F:ATP binding"/>
    <property type="evidence" value="ECO:0007669"/>
    <property type="project" value="UniProtKB-KW"/>
</dbReference>
<dbReference type="PANTHER" id="PTHR43553">
    <property type="entry name" value="HEAVY METAL TRANSPORTER"/>
    <property type="match status" value="1"/>
</dbReference>
<dbReference type="AlphaFoldDB" id="V2Y3Q2"/>
<dbReference type="PANTHER" id="PTHR43553:SF23">
    <property type="entry name" value="ABC TRANSPORTER ATP-BINDING COMPONENT"/>
    <property type="match status" value="1"/>
</dbReference>
<dbReference type="SUPFAM" id="SSF52540">
    <property type="entry name" value="P-loop containing nucleoside triphosphate hydrolases"/>
    <property type="match status" value="2"/>
</dbReference>
<comment type="caution">
    <text evidence="12">The sequence shown here is derived from an EMBL/GenBank/DDBJ whole genome shotgun (WGS) entry which is preliminary data.</text>
</comment>
<reference evidence="12 13" key="1">
    <citation type="submission" date="2013-06" db="EMBL/GenBank/DDBJ databases">
        <authorList>
            <person name="Weinstock G."/>
            <person name="Sodergren E."/>
            <person name="Clifton S."/>
            <person name="Fulton L."/>
            <person name="Fulton B."/>
            <person name="Courtney L."/>
            <person name="Fronick C."/>
            <person name="Harrison M."/>
            <person name="Strong C."/>
            <person name="Farmer C."/>
            <person name="Delahaunty K."/>
            <person name="Markovic C."/>
            <person name="Hall O."/>
            <person name="Minx P."/>
            <person name="Tomlinson C."/>
            <person name="Mitreva M."/>
            <person name="Nelson J."/>
            <person name="Hou S."/>
            <person name="Wollam A."/>
            <person name="Pepin K.H."/>
            <person name="Johnson M."/>
            <person name="Bhonagiri V."/>
            <person name="Nash W.E."/>
            <person name="Warren W."/>
            <person name="Chinwalla A."/>
            <person name="Mardis E.R."/>
            <person name="Wilson R.K."/>
        </authorList>
    </citation>
    <scope>NUCLEOTIDE SEQUENCE [LARGE SCALE GENOMIC DNA]</scope>
    <source>
        <strain evidence="12 13">ATCC 51271</strain>
    </source>
</reference>
<keyword evidence="7" id="KW-0067">ATP-binding</keyword>
<evidence type="ECO:0000256" key="7">
    <source>
        <dbReference type="ARBA" id="ARBA00022840"/>
    </source>
</evidence>
<dbReference type="eggNOG" id="COG1129">
    <property type="taxonomic scope" value="Bacteria"/>
</dbReference>
<feature type="domain" description="ABC transporter" evidence="11">
    <location>
        <begin position="254"/>
        <end position="466"/>
    </location>
</feature>
<keyword evidence="5" id="KW-0677">Repeat</keyword>
<evidence type="ECO:0000256" key="6">
    <source>
        <dbReference type="ARBA" id="ARBA00022741"/>
    </source>
</evidence>
<dbReference type="RefSeq" id="WP_023354454.1">
    <property type="nucleotide sequence ID" value="NZ_KI535368.1"/>
</dbReference>
<evidence type="ECO:0000256" key="8">
    <source>
        <dbReference type="ARBA" id="ARBA00022967"/>
    </source>
</evidence>
<protein>
    <submittedName>
        <fullName evidence="12">Toxin secretion/phage lysis holin</fullName>
    </submittedName>
</protein>
<dbReference type="STRING" id="592026.GCWU0000282_001582"/>
<accession>V2Y3Q2</accession>
<dbReference type="GO" id="GO:0043190">
    <property type="term" value="C:ATP-binding cassette (ABC) transporter complex"/>
    <property type="evidence" value="ECO:0007669"/>
    <property type="project" value="TreeGrafter"/>
</dbReference>
<dbReference type="InterPro" id="IPR003439">
    <property type="entry name" value="ABC_transporter-like_ATP-bd"/>
</dbReference>
<evidence type="ECO:0000313" key="13">
    <source>
        <dbReference type="Proteomes" id="UP000018227"/>
    </source>
</evidence>
<dbReference type="Proteomes" id="UP000018227">
    <property type="component" value="Unassembled WGS sequence"/>
</dbReference>
<keyword evidence="4" id="KW-1003">Cell membrane</keyword>
<dbReference type="EMBL" id="ACIL03000013">
    <property type="protein sequence ID" value="ESL02712.1"/>
    <property type="molecule type" value="Genomic_DNA"/>
</dbReference>
<evidence type="ECO:0000256" key="1">
    <source>
        <dbReference type="ARBA" id="ARBA00004202"/>
    </source>
</evidence>
<comment type="subcellular location">
    <subcellularLocation>
        <location evidence="1">Cell membrane</location>
        <topology evidence="1">Peripheral membrane protein</topology>
    </subcellularLocation>
</comment>
<name>V2Y3Q2_9FIRM</name>
<evidence type="ECO:0000256" key="4">
    <source>
        <dbReference type="ARBA" id="ARBA00022475"/>
    </source>
</evidence>
<dbReference type="InterPro" id="IPR003593">
    <property type="entry name" value="AAA+_ATPase"/>
</dbReference>